<dbReference type="InterPro" id="IPR018085">
    <property type="entry name" value="Ura-DNA_Glyclase_AS"/>
</dbReference>
<dbReference type="SMART" id="SM00986">
    <property type="entry name" value="UDG"/>
    <property type="match status" value="1"/>
</dbReference>
<dbReference type="Gene3D" id="3.40.470.10">
    <property type="entry name" value="Uracil-DNA glycosylase-like domain"/>
    <property type="match status" value="1"/>
</dbReference>
<evidence type="ECO:0000313" key="12">
    <source>
        <dbReference type="Proteomes" id="UP000053201"/>
    </source>
</evidence>
<dbReference type="InterPro" id="IPR002043">
    <property type="entry name" value="UDG_fam1"/>
</dbReference>
<feature type="active site" description="Proton acceptor" evidence="7 8">
    <location>
        <position position="160"/>
    </location>
</feature>
<feature type="domain" description="Uracil-DNA glycosylase-like" evidence="10">
    <location>
        <begin position="144"/>
        <end position="309"/>
    </location>
</feature>
<dbReference type="EMBL" id="KQ257453">
    <property type="protein sequence ID" value="KND02506.1"/>
    <property type="molecule type" value="Genomic_DNA"/>
</dbReference>
<dbReference type="GO" id="GO:0005634">
    <property type="term" value="C:nucleus"/>
    <property type="evidence" value="ECO:0007669"/>
    <property type="project" value="UniProtKB-SubCell"/>
</dbReference>
<protein>
    <recommendedName>
        <fullName evidence="3 7">Uracil-DNA glycosylase</fullName>
        <shortName evidence="7">UDG</shortName>
        <ecNumber evidence="3 7">3.2.2.27</ecNumber>
    </recommendedName>
</protein>
<comment type="catalytic activity">
    <reaction evidence="1 7 9">
        <text>Hydrolyzes single-stranded DNA or mismatched double-stranded DNA and polynucleotides, releasing free uracil.</text>
        <dbReference type="EC" id="3.2.2.27"/>
    </reaction>
</comment>
<dbReference type="EC" id="3.2.2.27" evidence="3 7"/>
<keyword evidence="12" id="KW-1185">Reference proteome</keyword>
<dbReference type="SMART" id="SM00987">
    <property type="entry name" value="UreE_C"/>
    <property type="match status" value="1"/>
</dbReference>
<evidence type="ECO:0000256" key="4">
    <source>
        <dbReference type="ARBA" id="ARBA00022763"/>
    </source>
</evidence>
<dbReference type="eggNOG" id="KOG2994">
    <property type="taxonomic scope" value="Eukaryota"/>
</dbReference>
<evidence type="ECO:0000259" key="10">
    <source>
        <dbReference type="SMART" id="SM00986"/>
    </source>
</evidence>
<evidence type="ECO:0000313" key="11">
    <source>
        <dbReference type="EMBL" id="KND02506.1"/>
    </source>
</evidence>
<keyword evidence="7" id="KW-0539">Nucleus</keyword>
<dbReference type="GeneID" id="27686515"/>
<sequence length="323" mass="36342">MIRKYFKPVENTSEDCLPPKKRRLSASATKELEKKTDGVVEVVKEDVLEPQPLASEVDNGVGEIKQGLTEQQVKAIEAKRLAALALREKSALLQLEKETMSPDWYRAFKTEIEKPYFLNIKRALNQEYARKATIYPIPTEIYSFTKCSLENIKVVIIGQDPYHGPNQAHGLCFSVKKGIPPPPSLLNIFRELESDLGPEKFTRPSHGFLEGWCTEGVLLLNASLTVRKGEANSHQNFGWAQFTDAIIAYLNKTKTGLVFMLWGAFAQKKGKGIDKKKHLVLTAKHPSPLSANQGGWFGCKHFSKANEWLKAKGIKEVDWNHLP</sequence>
<dbReference type="NCBIfam" id="NF003591">
    <property type="entry name" value="PRK05254.1-4"/>
    <property type="match status" value="1"/>
</dbReference>
<evidence type="ECO:0000256" key="1">
    <source>
        <dbReference type="ARBA" id="ARBA00001400"/>
    </source>
</evidence>
<dbReference type="VEuPathDB" id="FungiDB:SPPG_02964"/>
<dbReference type="GO" id="GO:0097510">
    <property type="term" value="P:base-excision repair, AP site formation via deaminated base removal"/>
    <property type="evidence" value="ECO:0007669"/>
    <property type="project" value="TreeGrafter"/>
</dbReference>
<comment type="subcellular location">
    <subcellularLocation>
        <location evidence="7">Mitochondrion</location>
    </subcellularLocation>
    <subcellularLocation>
        <location evidence="7">Nucleus</location>
    </subcellularLocation>
</comment>
<dbReference type="Proteomes" id="UP000053201">
    <property type="component" value="Unassembled WGS sequence"/>
</dbReference>
<dbReference type="NCBIfam" id="NF003589">
    <property type="entry name" value="PRK05254.1-2"/>
    <property type="match status" value="1"/>
</dbReference>
<evidence type="ECO:0000256" key="7">
    <source>
        <dbReference type="HAMAP-Rule" id="MF_03166"/>
    </source>
</evidence>
<dbReference type="InterPro" id="IPR005122">
    <property type="entry name" value="Uracil-DNA_glycosylase-like"/>
</dbReference>
<dbReference type="CDD" id="cd10027">
    <property type="entry name" value="UDG-F1-like"/>
    <property type="match status" value="1"/>
</dbReference>
<dbReference type="FunFam" id="3.40.470.10:FF:000001">
    <property type="entry name" value="Uracil-DNA glycosylase"/>
    <property type="match status" value="1"/>
</dbReference>
<keyword evidence="5 7" id="KW-0378">Hydrolase</keyword>
<keyword evidence="6 7" id="KW-0234">DNA repair</keyword>
<dbReference type="STRING" id="645134.A0A0L0HM42"/>
<dbReference type="Pfam" id="PF03167">
    <property type="entry name" value="UDG"/>
    <property type="match status" value="1"/>
</dbReference>
<dbReference type="PROSITE" id="PS00130">
    <property type="entry name" value="U_DNA_GLYCOSYLASE"/>
    <property type="match status" value="1"/>
</dbReference>
<dbReference type="RefSeq" id="XP_016610545.1">
    <property type="nucleotide sequence ID" value="XM_016751251.1"/>
</dbReference>
<evidence type="ECO:0000256" key="9">
    <source>
        <dbReference type="RuleBase" id="RU003780"/>
    </source>
</evidence>
<name>A0A0L0HM42_SPIPD</name>
<dbReference type="FunCoup" id="A0A0L0HM42">
    <property type="interactions" value="429"/>
</dbReference>
<dbReference type="PANTHER" id="PTHR11264">
    <property type="entry name" value="URACIL-DNA GLYCOSYLASE"/>
    <property type="match status" value="1"/>
</dbReference>
<keyword evidence="4 7" id="KW-0227">DNA damage</keyword>
<dbReference type="AlphaFoldDB" id="A0A0L0HM42"/>
<gene>
    <name evidence="7" type="primary">UNG1</name>
    <name evidence="11" type="ORF">SPPG_02964</name>
</gene>
<dbReference type="GO" id="GO:0005739">
    <property type="term" value="C:mitochondrion"/>
    <property type="evidence" value="ECO:0007669"/>
    <property type="project" value="UniProtKB-SubCell"/>
</dbReference>
<dbReference type="InParanoid" id="A0A0L0HM42"/>
<dbReference type="NCBIfam" id="NF003588">
    <property type="entry name" value="PRK05254.1-1"/>
    <property type="match status" value="1"/>
</dbReference>
<accession>A0A0L0HM42</accession>
<reference evidence="11 12" key="1">
    <citation type="submission" date="2009-08" db="EMBL/GenBank/DDBJ databases">
        <title>The Genome Sequence of Spizellomyces punctatus strain DAOM BR117.</title>
        <authorList>
            <consortium name="The Broad Institute Genome Sequencing Platform"/>
            <person name="Russ C."/>
            <person name="Cuomo C."/>
            <person name="Shea T."/>
            <person name="Young S.K."/>
            <person name="Zeng Q."/>
            <person name="Koehrsen M."/>
            <person name="Haas B."/>
            <person name="Borodovsky M."/>
            <person name="Guigo R."/>
            <person name="Alvarado L."/>
            <person name="Berlin A."/>
            <person name="Bochicchio J."/>
            <person name="Borenstein D."/>
            <person name="Chapman S."/>
            <person name="Chen Z."/>
            <person name="Engels R."/>
            <person name="Freedman E."/>
            <person name="Gellesch M."/>
            <person name="Goldberg J."/>
            <person name="Griggs A."/>
            <person name="Gujja S."/>
            <person name="Heiman D."/>
            <person name="Hepburn T."/>
            <person name="Howarth C."/>
            <person name="Jen D."/>
            <person name="Larson L."/>
            <person name="Lewis B."/>
            <person name="Mehta T."/>
            <person name="Park D."/>
            <person name="Pearson M."/>
            <person name="Roberts A."/>
            <person name="Saif S."/>
            <person name="Shenoy N."/>
            <person name="Sisk P."/>
            <person name="Stolte C."/>
            <person name="Sykes S."/>
            <person name="Thomson T."/>
            <person name="Walk T."/>
            <person name="White J."/>
            <person name="Yandava C."/>
            <person name="Burger G."/>
            <person name="Gray M.W."/>
            <person name="Holland P.W.H."/>
            <person name="King N."/>
            <person name="Lang F.B.F."/>
            <person name="Roger A.J."/>
            <person name="Ruiz-Trillo I."/>
            <person name="Lander E."/>
            <person name="Nusbaum C."/>
        </authorList>
    </citation>
    <scope>NUCLEOTIDE SEQUENCE [LARGE SCALE GENOMIC DNA]</scope>
    <source>
        <strain evidence="11 12">DAOM BR117</strain>
    </source>
</reference>
<dbReference type="OMA" id="PDNGYLM"/>
<dbReference type="InterPro" id="IPR036895">
    <property type="entry name" value="Uracil-DNA_glycosylase-like_sf"/>
</dbReference>
<organism evidence="11 12">
    <name type="scientific">Spizellomyces punctatus (strain DAOM BR117)</name>
    <dbReference type="NCBI Taxonomy" id="645134"/>
    <lineage>
        <taxon>Eukaryota</taxon>
        <taxon>Fungi</taxon>
        <taxon>Fungi incertae sedis</taxon>
        <taxon>Chytridiomycota</taxon>
        <taxon>Chytridiomycota incertae sedis</taxon>
        <taxon>Chytridiomycetes</taxon>
        <taxon>Spizellomycetales</taxon>
        <taxon>Spizellomycetaceae</taxon>
        <taxon>Spizellomyces</taxon>
    </lineage>
</organism>
<dbReference type="NCBIfam" id="NF003592">
    <property type="entry name" value="PRK05254.1-5"/>
    <property type="match status" value="1"/>
</dbReference>
<dbReference type="NCBIfam" id="TIGR00628">
    <property type="entry name" value="ung"/>
    <property type="match status" value="1"/>
</dbReference>
<keyword evidence="7" id="KW-0496">Mitochondrion</keyword>
<dbReference type="PANTHER" id="PTHR11264:SF0">
    <property type="entry name" value="URACIL-DNA GLYCOSYLASE"/>
    <property type="match status" value="1"/>
</dbReference>
<evidence type="ECO:0000256" key="8">
    <source>
        <dbReference type="PROSITE-ProRule" id="PRU10072"/>
    </source>
</evidence>
<evidence type="ECO:0000256" key="5">
    <source>
        <dbReference type="ARBA" id="ARBA00022801"/>
    </source>
</evidence>
<dbReference type="GO" id="GO:0004844">
    <property type="term" value="F:uracil DNA N-glycosylase activity"/>
    <property type="evidence" value="ECO:0007669"/>
    <property type="project" value="UniProtKB-UniRule"/>
</dbReference>
<comment type="similarity">
    <text evidence="2 7 9">Belongs to the uracil-DNA glycosylase (UDG) superfamily. UNG family.</text>
</comment>
<proteinExistence type="inferred from homology"/>
<dbReference type="HAMAP" id="MF_00148">
    <property type="entry name" value="UDG"/>
    <property type="match status" value="1"/>
</dbReference>
<dbReference type="SUPFAM" id="SSF52141">
    <property type="entry name" value="Uracil-DNA glycosylase-like"/>
    <property type="match status" value="1"/>
</dbReference>
<evidence type="ECO:0000256" key="3">
    <source>
        <dbReference type="ARBA" id="ARBA00012030"/>
    </source>
</evidence>
<comment type="function">
    <text evidence="7 9">Excises uracil residues from the DNA which can arise as a result of misincorporation of dUMP residues by DNA polymerase or due to deamination of cytosine.</text>
</comment>
<dbReference type="OrthoDB" id="10031947at2759"/>
<evidence type="ECO:0000256" key="2">
    <source>
        <dbReference type="ARBA" id="ARBA00008184"/>
    </source>
</evidence>
<evidence type="ECO:0000256" key="6">
    <source>
        <dbReference type="ARBA" id="ARBA00023204"/>
    </source>
</evidence>